<name>A0AAU9M2M8_9ASTR</name>
<feature type="region of interest" description="Disordered" evidence="1">
    <location>
        <begin position="1"/>
        <end position="27"/>
    </location>
</feature>
<proteinExistence type="predicted"/>
<protein>
    <submittedName>
        <fullName evidence="2">Uncharacterized protein</fullName>
    </submittedName>
</protein>
<reference evidence="2 3" key="1">
    <citation type="submission" date="2022-01" db="EMBL/GenBank/DDBJ databases">
        <authorList>
            <person name="Xiong W."/>
            <person name="Schranz E."/>
        </authorList>
    </citation>
    <scope>NUCLEOTIDE SEQUENCE [LARGE SCALE GENOMIC DNA]</scope>
</reference>
<organism evidence="2 3">
    <name type="scientific">Lactuca virosa</name>
    <dbReference type="NCBI Taxonomy" id="75947"/>
    <lineage>
        <taxon>Eukaryota</taxon>
        <taxon>Viridiplantae</taxon>
        <taxon>Streptophyta</taxon>
        <taxon>Embryophyta</taxon>
        <taxon>Tracheophyta</taxon>
        <taxon>Spermatophyta</taxon>
        <taxon>Magnoliopsida</taxon>
        <taxon>eudicotyledons</taxon>
        <taxon>Gunneridae</taxon>
        <taxon>Pentapetalae</taxon>
        <taxon>asterids</taxon>
        <taxon>campanulids</taxon>
        <taxon>Asterales</taxon>
        <taxon>Asteraceae</taxon>
        <taxon>Cichorioideae</taxon>
        <taxon>Cichorieae</taxon>
        <taxon>Lactucinae</taxon>
        <taxon>Lactuca</taxon>
    </lineage>
</organism>
<evidence type="ECO:0000256" key="1">
    <source>
        <dbReference type="SAM" id="MobiDB-lite"/>
    </source>
</evidence>
<dbReference type="Proteomes" id="UP001157418">
    <property type="component" value="Unassembled WGS sequence"/>
</dbReference>
<evidence type="ECO:0000313" key="2">
    <source>
        <dbReference type="EMBL" id="CAH1422258.1"/>
    </source>
</evidence>
<accession>A0AAU9M2M8</accession>
<gene>
    <name evidence="2" type="ORF">LVIROSA_LOCUS9602</name>
</gene>
<evidence type="ECO:0000313" key="3">
    <source>
        <dbReference type="Proteomes" id="UP001157418"/>
    </source>
</evidence>
<sequence length="192" mass="21329">MCGRIPGRSATKRRRHASEKESKFSTTKVKVARTTRCGNCLEYGHNKRACSKRFRRNSIDVPRNKLCIRRGDGRIGSAKTGNDTPTISTQESVVQQVLVADERENVMGENVMQEGYNVGESVVQQVPVVEVPTVVEEGVVQEEGVVHEVPVIHIQDGHMMQEGGTSQTSVMQGSDTFRQVGSSIRIQYWLEA</sequence>
<comment type="caution">
    <text evidence="2">The sequence shown here is derived from an EMBL/GenBank/DDBJ whole genome shotgun (WGS) entry which is preliminary data.</text>
</comment>
<dbReference type="AlphaFoldDB" id="A0AAU9M2M8"/>
<dbReference type="EMBL" id="CAKMRJ010001112">
    <property type="protein sequence ID" value="CAH1422258.1"/>
    <property type="molecule type" value="Genomic_DNA"/>
</dbReference>
<keyword evidence="3" id="KW-1185">Reference proteome</keyword>